<dbReference type="PANTHER" id="PTHR14139">
    <property type="entry name" value="CALSYNTENIN"/>
    <property type="match status" value="1"/>
</dbReference>
<dbReference type="GO" id="GO:0009986">
    <property type="term" value="C:cell surface"/>
    <property type="evidence" value="ECO:0007669"/>
    <property type="project" value="TreeGrafter"/>
</dbReference>
<comment type="subcellular location">
    <subcellularLocation>
        <location evidence="1">Membrane</location>
        <topology evidence="1">Single-pass type I membrane protein</topology>
    </subcellularLocation>
</comment>
<evidence type="ECO:0000256" key="4">
    <source>
        <dbReference type="ARBA" id="ARBA00022737"/>
    </source>
</evidence>
<organism evidence="12 13">
    <name type="scientific">Hucho hucho</name>
    <name type="common">huchen</name>
    <dbReference type="NCBI Taxonomy" id="62062"/>
    <lineage>
        <taxon>Eukaryota</taxon>
        <taxon>Metazoa</taxon>
        <taxon>Chordata</taxon>
        <taxon>Craniata</taxon>
        <taxon>Vertebrata</taxon>
        <taxon>Euteleostomi</taxon>
        <taxon>Actinopterygii</taxon>
        <taxon>Neopterygii</taxon>
        <taxon>Teleostei</taxon>
        <taxon>Protacanthopterygii</taxon>
        <taxon>Salmoniformes</taxon>
        <taxon>Salmonidae</taxon>
        <taxon>Salmoninae</taxon>
        <taxon>Hucho</taxon>
    </lineage>
</organism>
<protein>
    <recommendedName>
        <fullName evidence="11">Calsyntenin C-terminal domain-containing protein</fullName>
    </recommendedName>
</protein>
<sequence length="255" mass="28383">MHNLDTCEVTALGDELDGEHETLEVDQAQVQQRGLEMASSNLGLVLTGVNTMANYEQVLHLIRYKNWHTETLFDRKFKLFCSELNGRYISNDFKVEVNVIHTANPMDHANNAMVQPNFINPVHHASVDLSGHNLVNAHQASVVPSAATIVIVVCVSFLVFMIILGVFRIRSAHQRTMRDTEGGKENEMDWDDSALTITVNPMEVISYKSFSRHVLSNSSTKNDIVVCAFSIQSNMQLCAGIEPTILALHAQCSTN</sequence>
<evidence type="ECO:0000256" key="2">
    <source>
        <dbReference type="ARBA" id="ARBA00022692"/>
    </source>
</evidence>
<keyword evidence="5" id="KW-0106">Calcium</keyword>
<dbReference type="GO" id="GO:0050806">
    <property type="term" value="P:positive regulation of synaptic transmission"/>
    <property type="evidence" value="ECO:0007669"/>
    <property type="project" value="TreeGrafter"/>
</dbReference>
<reference evidence="12" key="3">
    <citation type="submission" date="2025-09" db="UniProtKB">
        <authorList>
            <consortium name="Ensembl"/>
        </authorList>
    </citation>
    <scope>IDENTIFICATION</scope>
</reference>
<keyword evidence="6" id="KW-0130">Cell adhesion</keyword>
<reference evidence="13" key="1">
    <citation type="submission" date="2018-06" db="EMBL/GenBank/DDBJ databases">
        <title>Genome assembly of Danube salmon.</title>
        <authorList>
            <person name="Macqueen D.J."/>
            <person name="Gundappa M.K."/>
        </authorList>
    </citation>
    <scope>NUCLEOTIDE SEQUENCE [LARGE SCALE GENOMIC DNA]</scope>
</reference>
<evidence type="ECO:0000256" key="6">
    <source>
        <dbReference type="ARBA" id="ARBA00022889"/>
    </source>
</evidence>
<evidence type="ECO:0000256" key="3">
    <source>
        <dbReference type="ARBA" id="ARBA00022729"/>
    </source>
</evidence>
<dbReference type="STRING" id="62062.ENSHHUP00000026941"/>
<dbReference type="InterPro" id="IPR045588">
    <property type="entry name" value="CLSTN_C"/>
</dbReference>
<dbReference type="Ensembl" id="ENSHHUT00000028005.1">
    <property type="protein sequence ID" value="ENSHHUP00000026941.1"/>
    <property type="gene ID" value="ENSHHUG00000017060.1"/>
</dbReference>
<evidence type="ECO:0000313" key="12">
    <source>
        <dbReference type="Ensembl" id="ENSHHUP00000026941.1"/>
    </source>
</evidence>
<name>A0A4W5LLJ1_9TELE</name>
<keyword evidence="7 10" id="KW-1133">Transmembrane helix</keyword>
<accession>A0A4W5LLJ1</accession>
<dbReference type="Proteomes" id="UP000314982">
    <property type="component" value="Unassembled WGS sequence"/>
</dbReference>
<keyword evidence="13" id="KW-1185">Reference proteome</keyword>
<keyword evidence="3" id="KW-0732">Signal</keyword>
<feature type="domain" description="Calsyntenin C-terminal" evidence="11">
    <location>
        <begin position="1"/>
        <end position="204"/>
    </location>
</feature>
<evidence type="ECO:0000256" key="1">
    <source>
        <dbReference type="ARBA" id="ARBA00004479"/>
    </source>
</evidence>
<evidence type="ECO:0000256" key="9">
    <source>
        <dbReference type="ARBA" id="ARBA00023180"/>
    </source>
</evidence>
<evidence type="ECO:0000259" key="11">
    <source>
        <dbReference type="Pfam" id="PF19699"/>
    </source>
</evidence>
<dbReference type="GO" id="GO:0007155">
    <property type="term" value="P:cell adhesion"/>
    <property type="evidence" value="ECO:0007669"/>
    <property type="project" value="UniProtKB-KW"/>
</dbReference>
<dbReference type="AlphaFoldDB" id="A0A4W5LLJ1"/>
<feature type="transmembrane region" description="Helical" evidence="10">
    <location>
        <begin position="146"/>
        <end position="167"/>
    </location>
</feature>
<keyword evidence="9" id="KW-0325">Glycoprotein</keyword>
<keyword evidence="8 10" id="KW-0472">Membrane</keyword>
<keyword evidence="4" id="KW-0677">Repeat</keyword>
<keyword evidence="2 10" id="KW-0812">Transmembrane</keyword>
<evidence type="ECO:0000256" key="8">
    <source>
        <dbReference type="ARBA" id="ARBA00023136"/>
    </source>
</evidence>
<evidence type="ECO:0000256" key="5">
    <source>
        <dbReference type="ARBA" id="ARBA00022837"/>
    </source>
</evidence>
<dbReference type="Pfam" id="PF19699">
    <property type="entry name" value="CLSTN_C"/>
    <property type="match status" value="1"/>
</dbReference>
<dbReference type="GeneTree" id="ENSGT00950000183086"/>
<reference evidence="12" key="2">
    <citation type="submission" date="2025-08" db="UniProtKB">
        <authorList>
            <consortium name="Ensembl"/>
        </authorList>
    </citation>
    <scope>IDENTIFICATION</scope>
</reference>
<proteinExistence type="predicted"/>
<evidence type="ECO:0000256" key="7">
    <source>
        <dbReference type="ARBA" id="ARBA00022989"/>
    </source>
</evidence>
<evidence type="ECO:0000313" key="13">
    <source>
        <dbReference type="Proteomes" id="UP000314982"/>
    </source>
</evidence>
<dbReference type="GO" id="GO:0045211">
    <property type="term" value="C:postsynaptic membrane"/>
    <property type="evidence" value="ECO:0007669"/>
    <property type="project" value="TreeGrafter"/>
</dbReference>
<dbReference type="GO" id="GO:0051965">
    <property type="term" value="P:positive regulation of synapse assembly"/>
    <property type="evidence" value="ECO:0007669"/>
    <property type="project" value="TreeGrafter"/>
</dbReference>
<evidence type="ECO:0000256" key="10">
    <source>
        <dbReference type="SAM" id="Phobius"/>
    </source>
</evidence>
<dbReference type="PANTHER" id="PTHR14139:SF4">
    <property type="entry name" value="CALSYNTENIN-1"/>
    <property type="match status" value="1"/>
</dbReference>